<name>A0A9J6DWD7_RHIMP</name>
<protein>
    <submittedName>
        <fullName evidence="2">Uncharacterized protein</fullName>
    </submittedName>
</protein>
<dbReference type="Proteomes" id="UP000821866">
    <property type="component" value="Unassembled WGS sequence"/>
</dbReference>
<evidence type="ECO:0000313" key="3">
    <source>
        <dbReference type="Proteomes" id="UP000821866"/>
    </source>
</evidence>
<dbReference type="EMBL" id="JABSTU010000007">
    <property type="protein sequence ID" value="KAH8026509.1"/>
    <property type="molecule type" value="Genomic_DNA"/>
</dbReference>
<organism evidence="2 3">
    <name type="scientific">Rhipicephalus microplus</name>
    <name type="common">Cattle tick</name>
    <name type="synonym">Boophilus microplus</name>
    <dbReference type="NCBI Taxonomy" id="6941"/>
    <lineage>
        <taxon>Eukaryota</taxon>
        <taxon>Metazoa</taxon>
        <taxon>Ecdysozoa</taxon>
        <taxon>Arthropoda</taxon>
        <taxon>Chelicerata</taxon>
        <taxon>Arachnida</taxon>
        <taxon>Acari</taxon>
        <taxon>Parasitiformes</taxon>
        <taxon>Ixodida</taxon>
        <taxon>Ixodoidea</taxon>
        <taxon>Ixodidae</taxon>
        <taxon>Rhipicephalinae</taxon>
        <taxon>Rhipicephalus</taxon>
        <taxon>Boophilus</taxon>
    </lineage>
</organism>
<feature type="compositionally biased region" description="Pro residues" evidence="1">
    <location>
        <begin position="143"/>
        <end position="170"/>
    </location>
</feature>
<feature type="region of interest" description="Disordered" evidence="1">
    <location>
        <begin position="62"/>
        <end position="170"/>
    </location>
</feature>
<evidence type="ECO:0000256" key="1">
    <source>
        <dbReference type="SAM" id="MobiDB-lite"/>
    </source>
</evidence>
<comment type="caution">
    <text evidence="2">The sequence shown here is derived from an EMBL/GenBank/DDBJ whole genome shotgun (WGS) entry which is preliminary data.</text>
</comment>
<accession>A0A9J6DWD7</accession>
<feature type="compositionally biased region" description="Basic and acidic residues" evidence="1">
    <location>
        <begin position="92"/>
        <end position="133"/>
    </location>
</feature>
<dbReference type="AlphaFoldDB" id="A0A9J6DWD7"/>
<proteinExistence type="predicted"/>
<reference evidence="2" key="2">
    <citation type="submission" date="2021-09" db="EMBL/GenBank/DDBJ databases">
        <authorList>
            <person name="Jia N."/>
            <person name="Wang J."/>
            <person name="Shi W."/>
            <person name="Du L."/>
            <person name="Sun Y."/>
            <person name="Zhan W."/>
            <person name="Jiang J."/>
            <person name="Wang Q."/>
            <person name="Zhang B."/>
            <person name="Ji P."/>
            <person name="Sakyi L.B."/>
            <person name="Cui X."/>
            <person name="Yuan T."/>
            <person name="Jiang B."/>
            <person name="Yang W."/>
            <person name="Lam T.T.-Y."/>
            <person name="Chang Q."/>
            <person name="Ding S."/>
            <person name="Wang X."/>
            <person name="Zhu J."/>
            <person name="Ruan X."/>
            <person name="Zhao L."/>
            <person name="Wei J."/>
            <person name="Que T."/>
            <person name="Du C."/>
            <person name="Cheng J."/>
            <person name="Dai P."/>
            <person name="Han X."/>
            <person name="Huang E."/>
            <person name="Gao Y."/>
            <person name="Liu J."/>
            <person name="Shao H."/>
            <person name="Ye R."/>
            <person name="Li L."/>
            <person name="Wei W."/>
            <person name="Wang X."/>
            <person name="Wang C."/>
            <person name="Huo Q."/>
            <person name="Li W."/>
            <person name="Guo W."/>
            <person name="Chen H."/>
            <person name="Chen S."/>
            <person name="Zhou L."/>
            <person name="Zhou L."/>
            <person name="Ni X."/>
            <person name="Tian J."/>
            <person name="Zhou Y."/>
            <person name="Sheng Y."/>
            <person name="Liu T."/>
            <person name="Pan Y."/>
            <person name="Xia L."/>
            <person name="Li J."/>
            <person name="Zhao F."/>
            <person name="Cao W."/>
        </authorList>
    </citation>
    <scope>NUCLEOTIDE SEQUENCE</scope>
    <source>
        <strain evidence="2">Rmic-2018</strain>
        <tissue evidence="2">Larvae</tissue>
    </source>
</reference>
<evidence type="ECO:0000313" key="2">
    <source>
        <dbReference type="EMBL" id="KAH8026509.1"/>
    </source>
</evidence>
<gene>
    <name evidence="2" type="ORF">HPB51_021121</name>
</gene>
<keyword evidence="3" id="KW-1185">Reference proteome</keyword>
<reference evidence="2" key="1">
    <citation type="journal article" date="2020" name="Cell">
        <title>Large-Scale Comparative Analyses of Tick Genomes Elucidate Their Genetic Diversity and Vector Capacities.</title>
        <authorList>
            <consortium name="Tick Genome and Microbiome Consortium (TIGMIC)"/>
            <person name="Jia N."/>
            <person name="Wang J."/>
            <person name="Shi W."/>
            <person name="Du L."/>
            <person name="Sun Y."/>
            <person name="Zhan W."/>
            <person name="Jiang J.F."/>
            <person name="Wang Q."/>
            <person name="Zhang B."/>
            <person name="Ji P."/>
            <person name="Bell-Sakyi L."/>
            <person name="Cui X.M."/>
            <person name="Yuan T.T."/>
            <person name="Jiang B.G."/>
            <person name="Yang W.F."/>
            <person name="Lam T.T."/>
            <person name="Chang Q.C."/>
            <person name="Ding S.J."/>
            <person name="Wang X.J."/>
            <person name="Zhu J.G."/>
            <person name="Ruan X.D."/>
            <person name="Zhao L."/>
            <person name="Wei J.T."/>
            <person name="Ye R.Z."/>
            <person name="Que T.C."/>
            <person name="Du C.H."/>
            <person name="Zhou Y.H."/>
            <person name="Cheng J.X."/>
            <person name="Dai P.F."/>
            <person name="Guo W.B."/>
            <person name="Han X.H."/>
            <person name="Huang E.J."/>
            <person name="Li L.F."/>
            <person name="Wei W."/>
            <person name="Gao Y.C."/>
            <person name="Liu J.Z."/>
            <person name="Shao H.Z."/>
            <person name="Wang X."/>
            <person name="Wang C.C."/>
            <person name="Yang T.C."/>
            <person name="Huo Q.B."/>
            <person name="Li W."/>
            <person name="Chen H.Y."/>
            <person name="Chen S.E."/>
            <person name="Zhou L.G."/>
            <person name="Ni X.B."/>
            <person name="Tian J.H."/>
            <person name="Sheng Y."/>
            <person name="Liu T."/>
            <person name="Pan Y.S."/>
            <person name="Xia L.Y."/>
            <person name="Li J."/>
            <person name="Zhao F."/>
            <person name="Cao W.C."/>
        </authorList>
    </citation>
    <scope>NUCLEOTIDE SEQUENCE</scope>
    <source>
        <strain evidence="2">Rmic-2018</strain>
    </source>
</reference>
<sequence>MKQFSWILDIAAAKEVDLKCTLCQTIEDLKERLTSCHRHACQTKRARIKKTGEHCPSYTEQLQHLQQRLPPPLHSPSDVEDSPPTHQLVQAPDEHEMETAPAEDHPDPSTTAREVKKSLEGRRQRPYPKELNKSDTPTTQRRTPPPPTQVEAPPPSPPQQVKIAPPPGIHPPVILPWGTNPVPPTMYHSVGELVKHYLVLATRMPH</sequence>